<comment type="caution">
    <text evidence="4">The sequence shown here is derived from an EMBL/GenBank/DDBJ whole genome shotgun (WGS) entry which is preliminary data.</text>
</comment>
<evidence type="ECO:0000259" key="3">
    <source>
        <dbReference type="Pfam" id="PF02275"/>
    </source>
</evidence>
<name>A0A0R2L8C7_9LACO</name>
<dbReference type="STRING" id="449659.IV66_GL001077"/>
<reference evidence="4 5" key="1">
    <citation type="journal article" date="2015" name="Genome Announc.">
        <title>Expanding the biotechnology potential of lactobacilli through comparative genomics of 213 strains and associated genera.</title>
        <authorList>
            <person name="Sun Z."/>
            <person name="Harris H.M."/>
            <person name="McCann A."/>
            <person name="Guo C."/>
            <person name="Argimon S."/>
            <person name="Zhang W."/>
            <person name="Yang X."/>
            <person name="Jeffery I.B."/>
            <person name="Cooney J.C."/>
            <person name="Kagawa T.F."/>
            <person name="Liu W."/>
            <person name="Song Y."/>
            <person name="Salvetti E."/>
            <person name="Wrobel A."/>
            <person name="Rasinkangas P."/>
            <person name="Parkhill J."/>
            <person name="Rea M.C."/>
            <person name="O'Sullivan O."/>
            <person name="Ritari J."/>
            <person name="Douillard F.P."/>
            <person name="Paul Ross R."/>
            <person name="Yang R."/>
            <person name="Briner A.E."/>
            <person name="Felis G.E."/>
            <person name="de Vos W.M."/>
            <person name="Barrangou R."/>
            <person name="Klaenhammer T.R."/>
            <person name="Caufield P.W."/>
            <person name="Cui Y."/>
            <person name="Zhang H."/>
            <person name="O'Toole P.W."/>
        </authorList>
    </citation>
    <scope>NUCLEOTIDE SEQUENCE [LARGE SCALE GENOMIC DNA]</scope>
    <source>
        <strain evidence="4 5">NBRC 103219</strain>
    </source>
</reference>
<dbReference type="InterPro" id="IPR052193">
    <property type="entry name" value="Peptidase_C59"/>
</dbReference>
<dbReference type="PANTHER" id="PTHR35527:SF2">
    <property type="entry name" value="HYDROLASE"/>
    <property type="match status" value="1"/>
</dbReference>
<evidence type="ECO:0000256" key="2">
    <source>
        <dbReference type="ARBA" id="ARBA00022801"/>
    </source>
</evidence>
<dbReference type="PANTHER" id="PTHR35527">
    <property type="entry name" value="CHOLOYLGLYCINE HYDROLASE"/>
    <property type="match status" value="1"/>
</dbReference>
<comment type="similarity">
    <text evidence="1">Belongs to the peptidase C59 family.</text>
</comment>
<keyword evidence="5" id="KW-1185">Reference proteome</keyword>
<dbReference type="SUPFAM" id="SSF56235">
    <property type="entry name" value="N-terminal nucleophile aminohydrolases (Ntn hydrolases)"/>
    <property type="match status" value="1"/>
</dbReference>
<dbReference type="InterPro" id="IPR029132">
    <property type="entry name" value="CBAH/NAAA_C"/>
</dbReference>
<dbReference type="InterPro" id="IPR029055">
    <property type="entry name" value="Ntn_hydrolases_N"/>
</dbReference>
<protein>
    <submittedName>
        <fullName evidence="4">Penicillin V acylase related amidase</fullName>
    </submittedName>
</protein>
<organism evidence="4 5">
    <name type="scientific">Ligilactobacillus pobuzihii</name>
    <dbReference type="NCBI Taxonomy" id="449659"/>
    <lineage>
        <taxon>Bacteria</taxon>
        <taxon>Bacillati</taxon>
        <taxon>Bacillota</taxon>
        <taxon>Bacilli</taxon>
        <taxon>Lactobacillales</taxon>
        <taxon>Lactobacillaceae</taxon>
        <taxon>Ligilactobacillus</taxon>
    </lineage>
</organism>
<dbReference type="AlphaFoldDB" id="A0A0R2L8C7"/>
<proteinExistence type="inferred from homology"/>
<dbReference type="EMBL" id="JQCN01000070">
    <property type="protein sequence ID" value="KRN95628.1"/>
    <property type="molecule type" value="Genomic_DNA"/>
</dbReference>
<dbReference type="GO" id="GO:0016787">
    <property type="term" value="F:hydrolase activity"/>
    <property type="evidence" value="ECO:0007669"/>
    <property type="project" value="UniProtKB-KW"/>
</dbReference>
<dbReference type="Proteomes" id="UP000051886">
    <property type="component" value="Unassembled WGS sequence"/>
</dbReference>
<evidence type="ECO:0000313" key="5">
    <source>
        <dbReference type="Proteomes" id="UP000051886"/>
    </source>
</evidence>
<feature type="domain" description="Choloylglycine hydrolase/NAAA C-terminal" evidence="3">
    <location>
        <begin position="2"/>
        <end position="311"/>
    </location>
</feature>
<sequence>MCTSILQVAKNGTHMFSRTMDWHELESGPVFSPRDYEWIADFDQRTEQNKYAIIGVGRKKESAIDMSDGVNEWGLSVQKLTFRNGTNLYDEPQADKEQLAPYEVPFYMMGNYKSVADIIEHLDEIRLMSGKNSAIPYGYPELHYAATDPTGRIVIIEPTVQPMNVIENPIGVVTNAFNFAHQVEQLEDYMNLKPDLQKEGKTSVVQPHISTGSFAGKKVPSSAYTPTGRFIRAAYYKEKTDQPTNEKEALISSWHLLNSVTVPKLNNYQHTHSVYRSATCLESRSYYFEPYNRLGITKYQLTDEMLNWKHPHFYNIDDHLRLTEAMGE</sequence>
<dbReference type="Pfam" id="PF02275">
    <property type="entry name" value="CBAH"/>
    <property type="match status" value="1"/>
</dbReference>
<gene>
    <name evidence="4" type="ORF">IV66_GL001077</name>
</gene>
<dbReference type="Gene3D" id="3.60.60.10">
    <property type="entry name" value="Penicillin V Acylase, Chain A"/>
    <property type="match status" value="1"/>
</dbReference>
<dbReference type="OrthoDB" id="9794717at2"/>
<dbReference type="PATRIC" id="fig|449659.4.peg.1087"/>
<accession>A0A0R2L8C7</accession>
<evidence type="ECO:0000313" key="4">
    <source>
        <dbReference type="EMBL" id="KRN95628.1"/>
    </source>
</evidence>
<evidence type="ECO:0000256" key="1">
    <source>
        <dbReference type="ARBA" id="ARBA00006625"/>
    </source>
</evidence>
<dbReference type="RefSeq" id="WP_017868517.1">
    <property type="nucleotide sequence ID" value="NZ_BJYB01000008.1"/>
</dbReference>
<keyword evidence="2" id="KW-0378">Hydrolase</keyword>